<name>A0AAD7WEG9_9TELE</name>
<protein>
    <submittedName>
        <fullName evidence="1">Uncharacterized protein</fullName>
    </submittedName>
</protein>
<dbReference type="EMBL" id="JAINUG010000135">
    <property type="protein sequence ID" value="KAJ8393645.1"/>
    <property type="molecule type" value="Genomic_DNA"/>
</dbReference>
<dbReference type="Proteomes" id="UP001221898">
    <property type="component" value="Unassembled WGS sequence"/>
</dbReference>
<evidence type="ECO:0000313" key="2">
    <source>
        <dbReference type="Proteomes" id="UP001221898"/>
    </source>
</evidence>
<organism evidence="1 2">
    <name type="scientific">Aldrovandia affinis</name>
    <dbReference type="NCBI Taxonomy" id="143900"/>
    <lineage>
        <taxon>Eukaryota</taxon>
        <taxon>Metazoa</taxon>
        <taxon>Chordata</taxon>
        <taxon>Craniata</taxon>
        <taxon>Vertebrata</taxon>
        <taxon>Euteleostomi</taxon>
        <taxon>Actinopterygii</taxon>
        <taxon>Neopterygii</taxon>
        <taxon>Teleostei</taxon>
        <taxon>Notacanthiformes</taxon>
        <taxon>Halosauridae</taxon>
        <taxon>Aldrovandia</taxon>
    </lineage>
</organism>
<gene>
    <name evidence="1" type="ORF">AAFF_G00058640</name>
</gene>
<comment type="caution">
    <text evidence="1">The sequence shown here is derived from an EMBL/GenBank/DDBJ whole genome shotgun (WGS) entry which is preliminary data.</text>
</comment>
<keyword evidence="2" id="KW-1185">Reference proteome</keyword>
<sequence>MRGKPWAVMQRRREPVLLTQRRLALAQSLLRDPERPVAPGKAVSLLAIQGVGEGEALFGSVALLLCRP</sequence>
<evidence type="ECO:0000313" key="1">
    <source>
        <dbReference type="EMBL" id="KAJ8393645.1"/>
    </source>
</evidence>
<dbReference type="AlphaFoldDB" id="A0AAD7WEG9"/>
<accession>A0AAD7WEG9</accession>
<proteinExistence type="predicted"/>
<reference evidence="1" key="1">
    <citation type="journal article" date="2023" name="Science">
        <title>Genome structures resolve the early diversification of teleost fishes.</title>
        <authorList>
            <person name="Parey E."/>
            <person name="Louis A."/>
            <person name="Montfort J."/>
            <person name="Bouchez O."/>
            <person name="Roques C."/>
            <person name="Iampietro C."/>
            <person name="Lluch J."/>
            <person name="Castinel A."/>
            <person name="Donnadieu C."/>
            <person name="Desvignes T."/>
            <person name="Floi Bucao C."/>
            <person name="Jouanno E."/>
            <person name="Wen M."/>
            <person name="Mejri S."/>
            <person name="Dirks R."/>
            <person name="Jansen H."/>
            <person name="Henkel C."/>
            <person name="Chen W.J."/>
            <person name="Zahm M."/>
            <person name="Cabau C."/>
            <person name="Klopp C."/>
            <person name="Thompson A.W."/>
            <person name="Robinson-Rechavi M."/>
            <person name="Braasch I."/>
            <person name="Lecointre G."/>
            <person name="Bobe J."/>
            <person name="Postlethwait J.H."/>
            <person name="Berthelot C."/>
            <person name="Roest Crollius H."/>
            <person name="Guiguen Y."/>
        </authorList>
    </citation>
    <scope>NUCLEOTIDE SEQUENCE</scope>
    <source>
        <strain evidence="1">NC1722</strain>
    </source>
</reference>